<dbReference type="EC" id="4.2.1.96" evidence="3"/>
<comment type="catalytic activity">
    <reaction evidence="1">
        <text>(4aS,6R)-4a-hydroxy-L-erythro-5,6,7,8-tetrahydrobiopterin = (6R)-L-erythro-6,7-dihydrobiopterin + H2O</text>
        <dbReference type="Rhea" id="RHEA:11920"/>
        <dbReference type="ChEBI" id="CHEBI:15377"/>
        <dbReference type="ChEBI" id="CHEBI:15642"/>
        <dbReference type="ChEBI" id="CHEBI:43120"/>
        <dbReference type="EC" id="4.2.1.96"/>
    </reaction>
</comment>
<dbReference type="Proteomes" id="UP001153076">
    <property type="component" value="Unassembled WGS sequence"/>
</dbReference>
<accession>A0A9Q1QEB5</accession>
<organism evidence="7 8">
    <name type="scientific">Carnegiea gigantea</name>
    <dbReference type="NCBI Taxonomy" id="171969"/>
    <lineage>
        <taxon>Eukaryota</taxon>
        <taxon>Viridiplantae</taxon>
        <taxon>Streptophyta</taxon>
        <taxon>Embryophyta</taxon>
        <taxon>Tracheophyta</taxon>
        <taxon>Spermatophyta</taxon>
        <taxon>Magnoliopsida</taxon>
        <taxon>eudicotyledons</taxon>
        <taxon>Gunneridae</taxon>
        <taxon>Pentapetalae</taxon>
        <taxon>Caryophyllales</taxon>
        <taxon>Cactineae</taxon>
        <taxon>Cactaceae</taxon>
        <taxon>Cactoideae</taxon>
        <taxon>Echinocereeae</taxon>
        <taxon>Carnegiea</taxon>
    </lineage>
</organism>
<evidence type="ECO:0000313" key="8">
    <source>
        <dbReference type="Proteomes" id="UP001153076"/>
    </source>
</evidence>
<dbReference type="InterPro" id="IPR036428">
    <property type="entry name" value="PCD_sf"/>
</dbReference>
<keyword evidence="4" id="KW-0456">Lyase</keyword>
<comment type="caution">
    <text evidence="7">The sequence shown here is derived from an EMBL/GenBank/DDBJ whole genome shotgun (WGS) entry which is preliminary data.</text>
</comment>
<keyword evidence="6" id="KW-0472">Membrane</keyword>
<dbReference type="EMBL" id="JAKOGI010000228">
    <property type="protein sequence ID" value="KAJ8439183.1"/>
    <property type="molecule type" value="Genomic_DNA"/>
</dbReference>
<dbReference type="InterPro" id="IPR001533">
    <property type="entry name" value="Pterin_deHydtase"/>
</dbReference>
<evidence type="ECO:0000256" key="2">
    <source>
        <dbReference type="ARBA" id="ARBA00006472"/>
    </source>
</evidence>
<evidence type="ECO:0000256" key="6">
    <source>
        <dbReference type="SAM" id="Phobius"/>
    </source>
</evidence>
<name>A0A9Q1QEB5_9CARY</name>
<evidence type="ECO:0000256" key="5">
    <source>
        <dbReference type="ARBA" id="ARBA00030497"/>
    </source>
</evidence>
<dbReference type="GO" id="GO:0006729">
    <property type="term" value="P:tetrahydrobiopterin biosynthetic process"/>
    <property type="evidence" value="ECO:0007669"/>
    <property type="project" value="InterPro"/>
</dbReference>
<dbReference type="GO" id="GO:0008124">
    <property type="term" value="F:4-alpha-hydroxytetrahydrobiopterin dehydratase activity"/>
    <property type="evidence" value="ECO:0007669"/>
    <property type="project" value="UniProtKB-EC"/>
</dbReference>
<evidence type="ECO:0000313" key="7">
    <source>
        <dbReference type="EMBL" id="KAJ8439183.1"/>
    </source>
</evidence>
<reference evidence="7" key="1">
    <citation type="submission" date="2022-04" db="EMBL/GenBank/DDBJ databases">
        <title>Carnegiea gigantea Genome sequencing and assembly v2.</title>
        <authorList>
            <person name="Copetti D."/>
            <person name="Sanderson M.J."/>
            <person name="Burquez A."/>
            <person name="Wojciechowski M.F."/>
        </authorList>
    </citation>
    <scope>NUCLEOTIDE SEQUENCE</scope>
    <source>
        <strain evidence="7">SGP5-SGP5p</strain>
        <tissue evidence="7">Aerial part</tissue>
    </source>
</reference>
<dbReference type="AlphaFoldDB" id="A0A9Q1QEB5"/>
<evidence type="ECO:0000256" key="3">
    <source>
        <dbReference type="ARBA" id="ARBA00013252"/>
    </source>
</evidence>
<keyword evidence="8" id="KW-1185">Reference proteome</keyword>
<comment type="similarity">
    <text evidence="2">Belongs to the pterin-4-alpha-carbinolamine dehydratase family.</text>
</comment>
<dbReference type="PANTHER" id="PTHR12599">
    <property type="entry name" value="PTERIN-4-ALPHA-CARBINOLAMINE DEHYDRATASE"/>
    <property type="match status" value="1"/>
</dbReference>
<dbReference type="SUPFAM" id="SSF55248">
    <property type="entry name" value="PCD-like"/>
    <property type="match status" value="1"/>
</dbReference>
<sequence>MIFSSLEKKTNSSSHSPISAVVLVKAILHGGSAIADELRSMICQLRNVFLVTKDLRPIGEEFANGLLPKVCGWNLVKESDKLKLSQSWTLKTFTKGLELFQAVADVAEAKGVAVLHDCLLTKSQCSGNSSGLTENDFMLAAKINNLDLDPLLRIKPTNFITKSLTIMCVFFVCILLWSNGVVLLCNRELYSSLKCLYVDHVLGVLGADLLTALPDFQIKP</sequence>
<protein>
    <recommendedName>
        <fullName evidence="3">4a-hydroxytetrahydrobiopterin dehydratase</fullName>
        <ecNumber evidence="3">4.2.1.96</ecNumber>
    </recommendedName>
    <alternativeName>
        <fullName evidence="5">4-alpha-hydroxy-tetrahydropterin dehydratase</fullName>
    </alternativeName>
</protein>
<dbReference type="GO" id="GO:0005739">
    <property type="term" value="C:mitochondrion"/>
    <property type="evidence" value="ECO:0007669"/>
    <property type="project" value="TreeGrafter"/>
</dbReference>
<dbReference type="PANTHER" id="PTHR12599:SF0">
    <property type="entry name" value="PTERIN-4-ALPHA-CARBINOLAMINE DEHYDRATASE"/>
    <property type="match status" value="1"/>
</dbReference>
<evidence type="ECO:0000256" key="1">
    <source>
        <dbReference type="ARBA" id="ARBA00001554"/>
    </source>
</evidence>
<gene>
    <name evidence="7" type="ORF">Cgig2_029721</name>
</gene>
<dbReference type="Pfam" id="PF01329">
    <property type="entry name" value="Pterin_4a"/>
    <property type="match status" value="1"/>
</dbReference>
<dbReference type="Gene3D" id="3.30.1360.20">
    <property type="entry name" value="Transcriptional coactivator/pterin dehydratase"/>
    <property type="match status" value="1"/>
</dbReference>
<proteinExistence type="inferred from homology"/>
<keyword evidence="6" id="KW-0812">Transmembrane</keyword>
<dbReference type="OrthoDB" id="277398at2759"/>
<keyword evidence="6" id="KW-1133">Transmembrane helix</keyword>
<feature type="transmembrane region" description="Helical" evidence="6">
    <location>
        <begin position="164"/>
        <end position="184"/>
    </location>
</feature>
<evidence type="ECO:0000256" key="4">
    <source>
        <dbReference type="ARBA" id="ARBA00023239"/>
    </source>
</evidence>